<gene>
    <name evidence="1" type="ORF">MM35RIKEN_09200</name>
</gene>
<proteinExistence type="predicted"/>
<evidence type="ECO:0008006" key="3">
    <source>
        <dbReference type="Google" id="ProtNLM"/>
    </source>
</evidence>
<sequence length="145" mass="16751">MRELTFDTGVQKYTVNGVEDVFRINPTDTEFIGRLSDAFETLNGMWKNRGDTVEEDMKSDDLKQIVSGMRKMDGKTRQTIDDLLGEGVSEQVFGSVSTYALVDGFPVWANFLLSLMEDCDKAYQRERKLSNPRLEKYLKKYRRTL</sequence>
<evidence type="ECO:0000313" key="2">
    <source>
        <dbReference type="Proteomes" id="UP000681343"/>
    </source>
</evidence>
<dbReference type="KEGG" id="vfa:MM35RIKEN_09200"/>
<dbReference type="RefSeq" id="WP_212819698.1">
    <property type="nucleotide sequence ID" value="NZ_AP023415.1"/>
</dbReference>
<protein>
    <recommendedName>
        <fullName evidence="3">Tail assembly chaperone</fullName>
    </recommendedName>
</protein>
<accession>A0A810PPS9</accession>
<reference evidence="1" key="1">
    <citation type="submission" date="2020-09" db="EMBL/GenBank/DDBJ databases">
        <title>New species isolated from human feces.</title>
        <authorList>
            <person name="Kitahara M."/>
            <person name="Shigeno Y."/>
            <person name="Shime M."/>
            <person name="Matsumoto Y."/>
            <person name="Nakamura S."/>
            <person name="Motooka D."/>
            <person name="Fukuoka S."/>
            <person name="Nishikawa H."/>
            <person name="Benno Y."/>
        </authorList>
    </citation>
    <scope>NUCLEOTIDE SEQUENCE</scope>
    <source>
        <strain evidence="1">MM35</strain>
    </source>
</reference>
<evidence type="ECO:0000313" key="1">
    <source>
        <dbReference type="EMBL" id="BCK78728.1"/>
    </source>
</evidence>
<name>A0A810PPS9_9FIRM</name>
<dbReference type="EMBL" id="AP023415">
    <property type="protein sequence ID" value="BCK78728.1"/>
    <property type="molecule type" value="Genomic_DNA"/>
</dbReference>
<organism evidence="1 2">
    <name type="scientific">Vescimonas fastidiosa</name>
    <dbReference type="NCBI Taxonomy" id="2714353"/>
    <lineage>
        <taxon>Bacteria</taxon>
        <taxon>Bacillati</taxon>
        <taxon>Bacillota</taxon>
        <taxon>Clostridia</taxon>
        <taxon>Eubacteriales</taxon>
        <taxon>Oscillospiraceae</taxon>
        <taxon>Vescimonas</taxon>
    </lineage>
</organism>
<dbReference type="AlphaFoldDB" id="A0A810PPS9"/>
<keyword evidence="2" id="KW-1185">Reference proteome</keyword>
<dbReference type="Proteomes" id="UP000681343">
    <property type="component" value="Chromosome"/>
</dbReference>